<protein>
    <submittedName>
        <fullName evidence="1">Uncharacterized protein</fullName>
    </submittedName>
</protein>
<reference evidence="1" key="1">
    <citation type="journal article" date="2023" name="bioRxiv">
        <title>Scaffold-level genome assemblies of two parasitoid biocontrol wasps reveal the parthenogenesis mechanism and an associated novel virus.</title>
        <authorList>
            <person name="Inwood S."/>
            <person name="Skelly J."/>
            <person name="Guhlin J."/>
            <person name="Harrop T."/>
            <person name="Goldson S."/>
            <person name="Dearden P."/>
        </authorList>
    </citation>
    <scope>NUCLEOTIDE SEQUENCE</scope>
    <source>
        <strain evidence="1">Lincoln</strain>
        <tissue evidence="1">Whole body</tissue>
    </source>
</reference>
<keyword evidence="2" id="KW-1185">Reference proteome</keyword>
<dbReference type="Proteomes" id="UP001168972">
    <property type="component" value="Unassembled WGS sequence"/>
</dbReference>
<sequence>MKWREAMVKANEQEEVVASCDESSNQFPNIPSNPSGSTSQALLSFAAVADIPIEVVVNITLFHIVCIAGSVAALTNAAEKLLKLLFLF</sequence>
<dbReference type="AlphaFoldDB" id="A0AA39F2N5"/>
<dbReference type="EMBL" id="JAQQBR010001834">
    <property type="protein sequence ID" value="KAK0161797.1"/>
    <property type="molecule type" value="Genomic_DNA"/>
</dbReference>
<evidence type="ECO:0000313" key="1">
    <source>
        <dbReference type="EMBL" id="KAK0161797.1"/>
    </source>
</evidence>
<reference evidence="1" key="2">
    <citation type="submission" date="2023-03" db="EMBL/GenBank/DDBJ databases">
        <authorList>
            <person name="Inwood S.N."/>
            <person name="Skelly J.G."/>
            <person name="Guhlin J."/>
            <person name="Harrop T.W.R."/>
            <person name="Goldson S.G."/>
            <person name="Dearden P.K."/>
        </authorList>
    </citation>
    <scope>NUCLEOTIDE SEQUENCE</scope>
    <source>
        <strain evidence="1">Lincoln</strain>
        <tissue evidence="1">Whole body</tissue>
    </source>
</reference>
<name>A0AA39F2N5_MICHY</name>
<evidence type="ECO:0000313" key="2">
    <source>
        <dbReference type="Proteomes" id="UP001168972"/>
    </source>
</evidence>
<comment type="caution">
    <text evidence="1">The sequence shown here is derived from an EMBL/GenBank/DDBJ whole genome shotgun (WGS) entry which is preliminary data.</text>
</comment>
<proteinExistence type="predicted"/>
<gene>
    <name evidence="1" type="ORF">PV327_008211</name>
</gene>
<organism evidence="1 2">
    <name type="scientific">Microctonus hyperodae</name>
    <name type="common">Parasitoid wasp</name>
    <dbReference type="NCBI Taxonomy" id="165561"/>
    <lineage>
        <taxon>Eukaryota</taxon>
        <taxon>Metazoa</taxon>
        <taxon>Ecdysozoa</taxon>
        <taxon>Arthropoda</taxon>
        <taxon>Hexapoda</taxon>
        <taxon>Insecta</taxon>
        <taxon>Pterygota</taxon>
        <taxon>Neoptera</taxon>
        <taxon>Endopterygota</taxon>
        <taxon>Hymenoptera</taxon>
        <taxon>Apocrita</taxon>
        <taxon>Ichneumonoidea</taxon>
        <taxon>Braconidae</taxon>
        <taxon>Euphorinae</taxon>
        <taxon>Microctonus</taxon>
    </lineage>
</organism>
<accession>A0AA39F2N5</accession>